<feature type="non-terminal residue" evidence="1">
    <location>
        <position position="1"/>
    </location>
</feature>
<organism evidence="1">
    <name type="scientific">Tanacetum cinerariifolium</name>
    <name type="common">Dalmatian daisy</name>
    <name type="synonym">Chrysanthemum cinerariifolium</name>
    <dbReference type="NCBI Taxonomy" id="118510"/>
    <lineage>
        <taxon>Eukaryota</taxon>
        <taxon>Viridiplantae</taxon>
        <taxon>Streptophyta</taxon>
        <taxon>Embryophyta</taxon>
        <taxon>Tracheophyta</taxon>
        <taxon>Spermatophyta</taxon>
        <taxon>Magnoliopsida</taxon>
        <taxon>eudicotyledons</taxon>
        <taxon>Gunneridae</taxon>
        <taxon>Pentapetalae</taxon>
        <taxon>asterids</taxon>
        <taxon>campanulids</taxon>
        <taxon>Asterales</taxon>
        <taxon>Asteraceae</taxon>
        <taxon>Asteroideae</taxon>
        <taxon>Anthemideae</taxon>
        <taxon>Anthemidinae</taxon>
        <taxon>Tanacetum</taxon>
    </lineage>
</organism>
<accession>A0A699KBL1</accession>
<comment type="caution">
    <text evidence="1">The sequence shown here is derived from an EMBL/GenBank/DDBJ whole genome shotgun (WGS) entry which is preliminary data.</text>
</comment>
<gene>
    <name evidence="1" type="ORF">Tci_657263</name>
</gene>
<dbReference type="AlphaFoldDB" id="A0A699KBL1"/>
<dbReference type="EMBL" id="BKCJ010500701">
    <property type="protein sequence ID" value="GFA85291.1"/>
    <property type="molecule type" value="Genomic_DNA"/>
</dbReference>
<evidence type="ECO:0000313" key="1">
    <source>
        <dbReference type="EMBL" id="GFA85291.1"/>
    </source>
</evidence>
<sequence>ISKVACGGEGIIGQEGLFGSAGGGVEGSRLLGGKFMWRRCTVLVFKRDKSLRVISVVAKLVLGDTSLGELTV</sequence>
<name>A0A699KBL1_TANCI</name>
<proteinExistence type="predicted"/>
<protein>
    <submittedName>
        <fullName evidence="1">Uncharacterized protein</fullName>
    </submittedName>
</protein>
<reference evidence="1" key="1">
    <citation type="journal article" date="2019" name="Sci. Rep.">
        <title>Draft genome of Tanacetum cinerariifolium, the natural source of mosquito coil.</title>
        <authorList>
            <person name="Yamashiro T."/>
            <person name="Shiraishi A."/>
            <person name="Satake H."/>
            <person name="Nakayama K."/>
        </authorList>
    </citation>
    <scope>NUCLEOTIDE SEQUENCE</scope>
</reference>